<dbReference type="EMBL" id="LGUG01000013">
    <property type="protein sequence ID" value="KON84347.1"/>
    <property type="molecule type" value="Genomic_DNA"/>
</dbReference>
<proteinExistence type="predicted"/>
<organism evidence="1 2">
    <name type="scientific">Aneurinibacillus migulanus</name>
    <name type="common">Bacillus migulanus</name>
    <dbReference type="NCBI Taxonomy" id="47500"/>
    <lineage>
        <taxon>Bacteria</taxon>
        <taxon>Bacillati</taxon>
        <taxon>Bacillota</taxon>
        <taxon>Bacilli</taxon>
        <taxon>Bacillales</taxon>
        <taxon>Paenibacillaceae</taxon>
        <taxon>Aneurinibacillus group</taxon>
        <taxon>Aneurinibacillus</taxon>
    </lineage>
</organism>
<name>A0A0D1YDB7_ANEMI</name>
<protein>
    <submittedName>
        <fullName evidence="1">Uncharacterized protein</fullName>
    </submittedName>
</protein>
<accession>A0A0D1YDB7</accession>
<sequence length="66" mass="7515">MQEFSSGVERVVKEVSLISEMAGIATFGTHNVSAVTEEQLASYRRDFSKSVFLIVKRSFFFIVFFL</sequence>
<reference evidence="1 2" key="1">
    <citation type="submission" date="2015-07" db="EMBL/GenBank/DDBJ databases">
        <title>Fjat-14205 dsm 2895.</title>
        <authorList>
            <person name="Liu B."/>
            <person name="Wang J."/>
            <person name="Zhu Y."/>
            <person name="Liu G."/>
            <person name="Chen Q."/>
            <person name="Chen Z."/>
            <person name="Lan J."/>
            <person name="Che J."/>
            <person name="Ge C."/>
            <person name="Shi H."/>
            <person name="Pan Z."/>
            <person name="Liu X."/>
        </authorList>
    </citation>
    <scope>NUCLEOTIDE SEQUENCE [LARGE SCALE GENOMIC DNA]</scope>
    <source>
        <strain evidence="1 2">DSM 2895</strain>
    </source>
</reference>
<dbReference type="Proteomes" id="UP000037269">
    <property type="component" value="Unassembled WGS sequence"/>
</dbReference>
<gene>
    <name evidence="1" type="ORF">AF333_30945</name>
</gene>
<dbReference type="AlphaFoldDB" id="A0A0D1YDB7"/>
<keyword evidence="2" id="KW-1185">Reference proteome</keyword>
<evidence type="ECO:0000313" key="2">
    <source>
        <dbReference type="Proteomes" id="UP000037269"/>
    </source>
</evidence>
<evidence type="ECO:0000313" key="1">
    <source>
        <dbReference type="EMBL" id="KON84347.1"/>
    </source>
</evidence>
<dbReference type="PATRIC" id="fig|47500.12.peg.6433"/>
<comment type="caution">
    <text evidence="1">The sequence shown here is derived from an EMBL/GenBank/DDBJ whole genome shotgun (WGS) entry which is preliminary data.</text>
</comment>